<dbReference type="Gene3D" id="2.40.160.60">
    <property type="entry name" value="Outer membrane protein transport protein (OMPP1/FadL/TodX)"/>
    <property type="match status" value="1"/>
</dbReference>
<proteinExistence type="predicted"/>
<evidence type="ECO:0008006" key="3">
    <source>
        <dbReference type="Google" id="ProtNLM"/>
    </source>
</evidence>
<evidence type="ECO:0000313" key="1">
    <source>
        <dbReference type="EMBL" id="MFD2733269.1"/>
    </source>
</evidence>
<protein>
    <recommendedName>
        <fullName evidence="3">Outer membrane protein beta-barrel domain-containing protein</fullName>
    </recommendedName>
</protein>
<dbReference type="Proteomes" id="UP001597546">
    <property type="component" value="Unassembled WGS sequence"/>
</dbReference>
<keyword evidence="2" id="KW-1185">Reference proteome</keyword>
<comment type="caution">
    <text evidence="1">The sequence shown here is derived from an EMBL/GenBank/DDBJ whole genome shotgun (WGS) entry which is preliminary data.</text>
</comment>
<evidence type="ECO:0000313" key="2">
    <source>
        <dbReference type="Proteomes" id="UP001597546"/>
    </source>
</evidence>
<gene>
    <name evidence="1" type="ORF">ACFSSE_16280</name>
</gene>
<sequence>MKKLYIFIFFGLLNFGLKAQENYGPKITALGNAGVAIQDVWSAKKNQAGLAGITKPTISAGYENRFGVKELSTQAAVFALPVKSYTIGAAFQSYGVDSYNEVKTGLSLAKSFGPDLLLAVGLNYHQINITNYGNANSFSVDIGVQYRVLPKLWLASHISNPNQSKYGDNTDQKIPAHIQFGGNYIFSDQLSITSEIEKVLGNDADFKTGVEYKVVKFVALRGGVSVNPFKQFVGFGVNYQKVVIDFAVASHPVLGYSPQISLGYEF</sequence>
<name>A0ABW5TXE7_9SPHI</name>
<dbReference type="RefSeq" id="WP_379046148.1">
    <property type="nucleotide sequence ID" value="NZ_JBHSKW010000058.1"/>
</dbReference>
<organism evidence="1 2">
    <name type="scientific">Pedobacter alpinus</name>
    <dbReference type="NCBI Taxonomy" id="1590643"/>
    <lineage>
        <taxon>Bacteria</taxon>
        <taxon>Pseudomonadati</taxon>
        <taxon>Bacteroidota</taxon>
        <taxon>Sphingobacteriia</taxon>
        <taxon>Sphingobacteriales</taxon>
        <taxon>Sphingobacteriaceae</taxon>
        <taxon>Pedobacter</taxon>
    </lineage>
</organism>
<accession>A0ABW5TXE7</accession>
<reference evidence="2" key="1">
    <citation type="journal article" date="2019" name="Int. J. Syst. Evol. Microbiol.">
        <title>The Global Catalogue of Microorganisms (GCM) 10K type strain sequencing project: providing services to taxonomists for standard genome sequencing and annotation.</title>
        <authorList>
            <consortium name="The Broad Institute Genomics Platform"/>
            <consortium name="The Broad Institute Genome Sequencing Center for Infectious Disease"/>
            <person name="Wu L."/>
            <person name="Ma J."/>
        </authorList>
    </citation>
    <scope>NUCLEOTIDE SEQUENCE [LARGE SCALE GENOMIC DNA]</scope>
    <source>
        <strain evidence="2">KCTC 42456</strain>
    </source>
</reference>
<dbReference type="EMBL" id="JBHULV010000052">
    <property type="protein sequence ID" value="MFD2733269.1"/>
    <property type="molecule type" value="Genomic_DNA"/>
</dbReference>
<dbReference type="SUPFAM" id="SSF56935">
    <property type="entry name" value="Porins"/>
    <property type="match status" value="1"/>
</dbReference>